<reference evidence="1 2" key="1">
    <citation type="journal article" date="2016" name="Mol. Biol. Evol.">
        <title>Genome-Wide Survey of Gut Fungi (Harpellales) Reveals the First Horizontally Transferred Ubiquitin Gene from a Mosquito Host.</title>
        <authorList>
            <person name="Wang Y."/>
            <person name="White M.M."/>
            <person name="Kvist S."/>
            <person name="Moncalvo J.M."/>
        </authorList>
    </citation>
    <scope>NUCLEOTIDE SEQUENCE [LARGE SCALE GENOMIC DNA]</scope>
    <source>
        <strain evidence="1 2">ALG-7-W6</strain>
    </source>
</reference>
<accession>A0A1R0GWS2</accession>
<gene>
    <name evidence="1" type="ORF">AYI68_g4594</name>
</gene>
<comment type="caution">
    <text evidence="1">The sequence shown here is derived from an EMBL/GenBank/DDBJ whole genome shotgun (WGS) entry which is preliminary data.</text>
</comment>
<protein>
    <submittedName>
        <fullName evidence="1">Uncharacterized protein</fullName>
    </submittedName>
</protein>
<feature type="non-terminal residue" evidence="1">
    <location>
        <position position="27"/>
    </location>
</feature>
<evidence type="ECO:0000313" key="2">
    <source>
        <dbReference type="Proteomes" id="UP000187455"/>
    </source>
</evidence>
<name>A0A1R0GWS2_9FUNG</name>
<sequence length="27" mass="2880">MDGIRVARLTILEGISESPAPLNQCPV</sequence>
<proteinExistence type="predicted"/>
<evidence type="ECO:0000313" key="1">
    <source>
        <dbReference type="EMBL" id="OLY81298.1"/>
    </source>
</evidence>
<dbReference type="Proteomes" id="UP000187455">
    <property type="component" value="Unassembled WGS sequence"/>
</dbReference>
<dbReference type="AlphaFoldDB" id="A0A1R0GWS2"/>
<keyword evidence="2" id="KW-1185">Reference proteome</keyword>
<organism evidence="1 2">
    <name type="scientific">Smittium mucronatum</name>
    <dbReference type="NCBI Taxonomy" id="133383"/>
    <lineage>
        <taxon>Eukaryota</taxon>
        <taxon>Fungi</taxon>
        <taxon>Fungi incertae sedis</taxon>
        <taxon>Zoopagomycota</taxon>
        <taxon>Kickxellomycotina</taxon>
        <taxon>Harpellomycetes</taxon>
        <taxon>Harpellales</taxon>
        <taxon>Legeriomycetaceae</taxon>
        <taxon>Smittium</taxon>
    </lineage>
</organism>
<dbReference type="EMBL" id="LSSL01002599">
    <property type="protein sequence ID" value="OLY81298.1"/>
    <property type="molecule type" value="Genomic_DNA"/>
</dbReference>